<feature type="transmembrane region" description="Helical" evidence="2">
    <location>
        <begin position="54"/>
        <end position="83"/>
    </location>
</feature>
<evidence type="ECO:0000313" key="3">
    <source>
        <dbReference type="EMBL" id="GFO15746.1"/>
    </source>
</evidence>
<gene>
    <name evidence="3" type="ORF">PoB_004225100</name>
</gene>
<name>A0AAV4AXB9_9GAST</name>
<evidence type="ECO:0000313" key="4">
    <source>
        <dbReference type="Proteomes" id="UP000735302"/>
    </source>
</evidence>
<evidence type="ECO:0000256" key="2">
    <source>
        <dbReference type="SAM" id="Phobius"/>
    </source>
</evidence>
<organism evidence="3 4">
    <name type="scientific">Plakobranchus ocellatus</name>
    <dbReference type="NCBI Taxonomy" id="259542"/>
    <lineage>
        <taxon>Eukaryota</taxon>
        <taxon>Metazoa</taxon>
        <taxon>Spiralia</taxon>
        <taxon>Lophotrochozoa</taxon>
        <taxon>Mollusca</taxon>
        <taxon>Gastropoda</taxon>
        <taxon>Heterobranchia</taxon>
        <taxon>Euthyneura</taxon>
        <taxon>Panpulmonata</taxon>
        <taxon>Sacoglossa</taxon>
        <taxon>Placobranchoidea</taxon>
        <taxon>Plakobranchidae</taxon>
        <taxon>Plakobranchus</taxon>
    </lineage>
</organism>
<dbReference type="AlphaFoldDB" id="A0AAV4AXB9"/>
<comment type="caution">
    <text evidence="3">The sequence shown here is derived from an EMBL/GenBank/DDBJ whole genome shotgun (WGS) entry which is preliminary data.</text>
</comment>
<proteinExistence type="predicted"/>
<dbReference type="EMBL" id="BLXT01004630">
    <property type="protein sequence ID" value="GFO15746.1"/>
    <property type="molecule type" value="Genomic_DNA"/>
</dbReference>
<keyword evidence="2" id="KW-0812">Transmembrane</keyword>
<keyword evidence="4" id="KW-1185">Reference proteome</keyword>
<accession>A0AAV4AXB9</accession>
<dbReference type="Proteomes" id="UP000735302">
    <property type="component" value="Unassembled WGS sequence"/>
</dbReference>
<reference evidence="3 4" key="1">
    <citation type="journal article" date="2021" name="Elife">
        <title>Chloroplast acquisition without the gene transfer in kleptoplastic sea slugs, Plakobranchus ocellatus.</title>
        <authorList>
            <person name="Maeda T."/>
            <person name="Takahashi S."/>
            <person name="Yoshida T."/>
            <person name="Shimamura S."/>
            <person name="Takaki Y."/>
            <person name="Nagai Y."/>
            <person name="Toyoda A."/>
            <person name="Suzuki Y."/>
            <person name="Arimoto A."/>
            <person name="Ishii H."/>
            <person name="Satoh N."/>
            <person name="Nishiyama T."/>
            <person name="Hasebe M."/>
            <person name="Maruyama T."/>
            <person name="Minagawa J."/>
            <person name="Obokata J."/>
            <person name="Shigenobu S."/>
        </authorList>
    </citation>
    <scope>NUCLEOTIDE SEQUENCE [LARGE SCALE GENOMIC DNA]</scope>
</reference>
<keyword evidence="2" id="KW-0472">Membrane</keyword>
<keyword evidence="2" id="KW-1133">Transmembrane helix</keyword>
<sequence length="132" mass="13881">MNNSNSGWDSSSSVGPEISTEMGVSNVGDTLESGAQGGGGRDDGKMISGEMRKILEIVFFVILSGGISILGCVGNVINMAFFWRQLPEFPDPIVGPLARRASALAECRIVGEEKILRNYTAQSGVQASPGIC</sequence>
<evidence type="ECO:0000256" key="1">
    <source>
        <dbReference type="SAM" id="MobiDB-lite"/>
    </source>
</evidence>
<protein>
    <submittedName>
        <fullName evidence="3">Uncharacterized protein</fullName>
    </submittedName>
</protein>
<feature type="region of interest" description="Disordered" evidence="1">
    <location>
        <begin position="25"/>
        <end position="44"/>
    </location>
</feature>